<reference evidence="2 4" key="2">
    <citation type="journal article" date="2013" name="Nature">
        <title>Insights into bilaterian evolution from three spiralian genomes.</title>
        <authorList>
            <person name="Simakov O."/>
            <person name="Marletaz F."/>
            <person name="Cho S.J."/>
            <person name="Edsinger-Gonzales E."/>
            <person name="Havlak P."/>
            <person name="Hellsten U."/>
            <person name="Kuo D.H."/>
            <person name="Larsson T."/>
            <person name="Lv J."/>
            <person name="Arendt D."/>
            <person name="Savage R."/>
            <person name="Osoegawa K."/>
            <person name="de Jong P."/>
            <person name="Grimwood J."/>
            <person name="Chapman J.A."/>
            <person name="Shapiro H."/>
            <person name="Aerts A."/>
            <person name="Otillar R.P."/>
            <person name="Terry A.Y."/>
            <person name="Boore J.L."/>
            <person name="Grigoriev I.V."/>
            <person name="Lindberg D.R."/>
            <person name="Seaver E.C."/>
            <person name="Weisblat D.A."/>
            <person name="Putnam N.H."/>
            <person name="Rokhsar D.S."/>
        </authorList>
    </citation>
    <scope>NUCLEOTIDE SEQUENCE</scope>
</reference>
<dbReference type="HOGENOM" id="CLU_027603_0_0_1"/>
<name>T1EP50_HELRO</name>
<dbReference type="OrthoDB" id="10003658at2759"/>
<dbReference type="PROSITE" id="PS00028">
    <property type="entry name" value="ZINC_FINGER_C2H2_1"/>
    <property type="match status" value="1"/>
</dbReference>
<dbReference type="OMA" id="LLERMCK"/>
<dbReference type="AlphaFoldDB" id="T1EP50"/>
<proteinExistence type="predicted"/>
<keyword evidence="4" id="KW-1185">Reference proteome</keyword>
<evidence type="ECO:0000259" key="1">
    <source>
        <dbReference type="PROSITE" id="PS00028"/>
    </source>
</evidence>
<dbReference type="InterPro" id="IPR013087">
    <property type="entry name" value="Znf_C2H2_type"/>
</dbReference>
<organism evidence="3 4">
    <name type="scientific">Helobdella robusta</name>
    <name type="common">Californian leech</name>
    <dbReference type="NCBI Taxonomy" id="6412"/>
    <lineage>
        <taxon>Eukaryota</taxon>
        <taxon>Metazoa</taxon>
        <taxon>Spiralia</taxon>
        <taxon>Lophotrochozoa</taxon>
        <taxon>Annelida</taxon>
        <taxon>Clitellata</taxon>
        <taxon>Hirudinea</taxon>
        <taxon>Rhynchobdellida</taxon>
        <taxon>Glossiphoniidae</taxon>
        <taxon>Helobdella</taxon>
    </lineage>
</organism>
<dbReference type="PANTHER" id="PTHR46954:SF1">
    <property type="entry name" value="C2H2-TYPE DOMAIN-CONTAINING PROTEIN"/>
    <property type="match status" value="1"/>
</dbReference>
<dbReference type="PANTHER" id="PTHR46954">
    <property type="entry name" value="C2H2-TYPE DOMAIN-CONTAINING PROTEIN"/>
    <property type="match status" value="1"/>
</dbReference>
<dbReference type="EMBL" id="AMQM01000267">
    <property type="status" value="NOT_ANNOTATED_CDS"/>
    <property type="molecule type" value="Genomic_DNA"/>
</dbReference>
<feature type="domain" description="C2H2-type" evidence="1">
    <location>
        <begin position="565"/>
        <end position="586"/>
    </location>
</feature>
<protein>
    <recommendedName>
        <fullName evidence="1">C2H2-type domain-containing protein</fullName>
    </recommendedName>
</protein>
<dbReference type="EMBL" id="KB095811">
    <property type="protein sequence ID" value="ESO12940.1"/>
    <property type="molecule type" value="Genomic_DNA"/>
</dbReference>
<dbReference type="InParanoid" id="T1EP50"/>
<accession>T1EP50</accession>
<evidence type="ECO:0000313" key="2">
    <source>
        <dbReference type="EMBL" id="ESO12940.1"/>
    </source>
</evidence>
<dbReference type="EnsemblMetazoa" id="HelroT159530">
    <property type="protein sequence ID" value="HelroP159530"/>
    <property type="gene ID" value="HelroG159530"/>
</dbReference>
<reference evidence="3" key="3">
    <citation type="submission" date="2015-06" db="UniProtKB">
        <authorList>
            <consortium name="EnsemblMetazoa"/>
        </authorList>
    </citation>
    <scope>IDENTIFICATION</scope>
</reference>
<dbReference type="eggNOG" id="ENOG502QWEQ">
    <property type="taxonomic scope" value="Eukaryota"/>
</dbReference>
<dbReference type="RefSeq" id="XP_009009660.1">
    <property type="nucleotide sequence ID" value="XM_009011412.1"/>
</dbReference>
<reference evidence="4" key="1">
    <citation type="submission" date="2012-12" db="EMBL/GenBank/DDBJ databases">
        <authorList>
            <person name="Hellsten U."/>
            <person name="Grimwood J."/>
            <person name="Chapman J.A."/>
            <person name="Shapiro H."/>
            <person name="Aerts A."/>
            <person name="Otillar R.P."/>
            <person name="Terry A.Y."/>
            <person name="Boore J.L."/>
            <person name="Simakov O."/>
            <person name="Marletaz F."/>
            <person name="Cho S.-J."/>
            <person name="Edsinger-Gonzales E."/>
            <person name="Havlak P."/>
            <person name="Kuo D.-H."/>
            <person name="Larsson T."/>
            <person name="Lv J."/>
            <person name="Arendt D."/>
            <person name="Savage R."/>
            <person name="Osoegawa K."/>
            <person name="de Jong P."/>
            <person name="Lindberg D.R."/>
            <person name="Seaver E.C."/>
            <person name="Weisblat D.A."/>
            <person name="Putnam N.H."/>
            <person name="Grigoriev I.V."/>
            <person name="Rokhsar D.S."/>
        </authorList>
    </citation>
    <scope>NUCLEOTIDE SEQUENCE</scope>
</reference>
<gene>
    <name evidence="3" type="primary">20198350</name>
    <name evidence="2" type="ORF">HELRODRAFT_159530</name>
</gene>
<evidence type="ECO:0000313" key="3">
    <source>
        <dbReference type="EnsemblMetazoa" id="HelroP159530"/>
    </source>
</evidence>
<dbReference type="GeneID" id="20198350"/>
<dbReference type="KEGG" id="hro:HELRODRAFT_159530"/>
<dbReference type="Proteomes" id="UP000015101">
    <property type="component" value="Unassembled WGS sequence"/>
</dbReference>
<sequence length="657" mass="75116">MDKDGMFKKLFNAFIEANSSGQKQKIQHDCVSFWNSIKTAPDFVRLYNAKKAELEGTTRKRLISSFFLSKNENIPSNLKSNDISCGIINSCSSTFSAVPSTASCSKLTVSNDKCPAQKQLTEELNIINADLVGLMARDNMRILTAKQKEEMDTKKARKRQIEKDIIKKKLIKSVRRNFVLTRKKYCKKRHVSTVPVKLIRATNDLHRQHRDTKFATDTVHHLCELASFFGPANTTVISQDDKCRVPIGITAAKMQAPMLMHMEYRVRLPDHDWVIGDRHKLIPSVYAGLVISENGYGAKEAVTYSGPTLISIRSGKHSSSNAMSHARDFERLMKLPEFDTITKTMDQNAKPIFIFFVDGGPDKNPRYPHTIQSAIRQFKKYNLDAIFIATNAPGRSAFNQVERRMAPLSRELSGVILPHDFYGSHLDINGKTIDEKLEILNFEHAVIAEYVCPERSEIDLIDTACIDEKWKMNHIRSSQYFLQILKCQDRTCCTEPRSPFFNFFPQRFLPAPLPLVYSPSISIAKSTEDVGKFMSLFQNEAFANRTLPYDFHCPSVSSTVPTRVCIDCGLYCASLEMLKSHRKSIHNRIVNTKKKPKKIIKKRNEELLVQLDDDVEWMNRENVECIEETEEDENPVINEVPIIFIQTHLESIWEEDC</sequence>
<evidence type="ECO:0000313" key="4">
    <source>
        <dbReference type="Proteomes" id="UP000015101"/>
    </source>
</evidence>
<dbReference type="CTD" id="20198350"/>